<proteinExistence type="predicted"/>
<accession>A0A8D6ZZG8</accession>
<evidence type="ECO:0000313" key="1">
    <source>
        <dbReference type="EMBL" id="CAG1839334.1"/>
    </source>
</evidence>
<gene>
    <name evidence="1" type="ORF">GSMUA_275110.1</name>
</gene>
<dbReference type="EMBL" id="HG996470">
    <property type="protein sequence ID" value="CAG1839334.1"/>
    <property type="molecule type" value="Genomic_DNA"/>
</dbReference>
<reference evidence="1" key="1">
    <citation type="submission" date="2021-03" db="EMBL/GenBank/DDBJ databases">
        <authorList>
            <consortium name="Genoscope - CEA"/>
            <person name="William W."/>
        </authorList>
    </citation>
    <scope>NUCLEOTIDE SEQUENCE</scope>
    <source>
        <strain evidence="1">Doubled-haploid Pahang</strain>
    </source>
</reference>
<name>A0A8D6ZZG8_MUSAM</name>
<dbReference type="AlphaFoldDB" id="A0A8D6ZZG8"/>
<sequence>MHLSFCRQTNLCLQSYGRTYLQGNNSILFFLWRKGRRSIALILFFQRLVLRNYYFEYLKLFVVELLAKNIIELSCSCFYVHAKMLLKWCMQESSLITQGSWIDFDLYTVKILIFSLNVRFSLDFADLFGHLCLAANLITYKDHFNLYRIEQELGTEIKQIILCKCIHVWVSSFHQVINIVIC</sequence>
<organism evidence="1">
    <name type="scientific">Musa acuminata subsp. malaccensis</name>
    <name type="common">Wild banana</name>
    <name type="synonym">Musa malaccensis</name>
    <dbReference type="NCBI Taxonomy" id="214687"/>
    <lineage>
        <taxon>Eukaryota</taxon>
        <taxon>Viridiplantae</taxon>
        <taxon>Streptophyta</taxon>
        <taxon>Embryophyta</taxon>
        <taxon>Tracheophyta</taxon>
        <taxon>Spermatophyta</taxon>
        <taxon>Magnoliopsida</taxon>
        <taxon>Liliopsida</taxon>
        <taxon>Zingiberales</taxon>
        <taxon>Musaceae</taxon>
        <taxon>Musa</taxon>
    </lineage>
</organism>
<protein>
    <submittedName>
        <fullName evidence="1">(wild Malaysian banana) hypothetical protein</fullName>
    </submittedName>
</protein>